<dbReference type="OrthoDB" id="9774361at2"/>
<feature type="transmembrane region" description="Helical" evidence="6">
    <location>
        <begin position="229"/>
        <end position="248"/>
    </location>
</feature>
<dbReference type="EMBL" id="QYZD01000023">
    <property type="protein sequence ID" value="RJG21542.1"/>
    <property type="molecule type" value="Genomic_DNA"/>
</dbReference>
<dbReference type="InterPro" id="IPR014227">
    <property type="entry name" value="YtvI-like"/>
</dbReference>
<evidence type="ECO:0000256" key="3">
    <source>
        <dbReference type="ARBA" id="ARBA00022692"/>
    </source>
</evidence>
<feature type="transmembrane region" description="Helical" evidence="6">
    <location>
        <begin position="168"/>
        <end position="187"/>
    </location>
</feature>
<dbReference type="RefSeq" id="WP_119795459.1">
    <property type="nucleotide sequence ID" value="NZ_QYZD01000023.1"/>
</dbReference>
<dbReference type="Proteomes" id="UP000266177">
    <property type="component" value="Unassembled WGS sequence"/>
</dbReference>
<evidence type="ECO:0000256" key="4">
    <source>
        <dbReference type="ARBA" id="ARBA00022989"/>
    </source>
</evidence>
<evidence type="ECO:0000313" key="9">
    <source>
        <dbReference type="Proteomes" id="UP000266177"/>
    </source>
</evidence>
<dbReference type="PANTHER" id="PTHR21716:SF68">
    <property type="entry name" value="TRANSPORT PROTEIN YTVI-RELATED"/>
    <property type="match status" value="1"/>
</dbReference>
<keyword evidence="5 6" id="KW-0472">Membrane</keyword>
<dbReference type="Pfam" id="PF01594">
    <property type="entry name" value="AI-2E_transport"/>
    <property type="match status" value="1"/>
</dbReference>
<feature type="transmembrane region" description="Helical" evidence="6">
    <location>
        <begin position="321"/>
        <end position="348"/>
    </location>
</feature>
<evidence type="ECO:0000256" key="5">
    <source>
        <dbReference type="ARBA" id="ARBA00023136"/>
    </source>
</evidence>
<reference evidence="8 9" key="1">
    <citation type="submission" date="2018-09" db="EMBL/GenBank/DDBJ databases">
        <title>Paenibacillus SK2017-BO5.</title>
        <authorList>
            <person name="Piskunova J.V."/>
            <person name="Dubiley S.A."/>
            <person name="Severinov K.V."/>
        </authorList>
    </citation>
    <scope>NUCLEOTIDE SEQUENCE [LARGE SCALE GENOMIC DNA]</scope>
    <source>
        <strain evidence="8 9">BO5</strain>
    </source>
</reference>
<keyword evidence="4 6" id="KW-1133">Transmembrane helix</keyword>
<evidence type="ECO:0000313" key="7">
    <source>
        <dbReference type="EMBL" id="RJG21054.1"/>
    </source>
</evidence>
<accession>A0A3A3GDZ9</accession>
<feature type="transmembrane region" description="Helical" evidence="6">
    <location>
        <begin position="36"/>
        <end position="53"/>
    </location>
</feature>
<name>A0A3A3GDZ9_PANTH</name>
<feature type="transmembrane region" description="Helical" evidence="6">
    <location>
        <begin position="12"/>
        <end position="30"/>
    </location>
</feature>
<dbReference type="GO" id="GO:0016020">
    <property type="term" value="C:membrane"/>
    <property type="evidence" value="ECO:0007669"/>
    <property type="project" value="UniProtKB-SubCell"/>
</dbReference>
<dbReference type="AlphaFoldDB" id="A0A3A3GDZ9"/>
<organism evidence="8 9">
    <name type="scientific">Paenibacillus thiaminolyticus</name>
    <name type="common">Bacillus thiaminolyticus</name>
    <dbReference type="NCBI Taxonomy" id="49283"/>
    <lineage>
        <taxon>Bacteria</taxon>
        <taxon>Bacillati</taxon>
        <taxon>Bacillota</taxon>
        <taxon>Bacilli</taxon>
        <taxon>Bacillales</taxon>
        <taxon>Paenibacillaceae</taxon>
        <taxon>Paenibacillus</taxon>
    </lineage>
</organism>
<keyword evidence="3 6" id="KW-0812">Transmembrane</keyword>
<comment type="similarity">
    <text evidence="2">Belongs to the autoinducer-2 exporter (AI-2E) (TC 2.A.86) family.</text>
</comment>
<protein>
    <submittedName>
        <fullName evidence="8">Sporulation integral membrane protein YtvI</fullName>
    </submittedName>
</protein>
<evidence type="ECO:0000256" key="6">
    <source>
        <dbReference type="SAM" id="Phobius"/>
    </source>
</evidence>
<evidence type="ECO:0000256" key="2">
    <source>
        <dbReference type="ARBA" id="ARBA00009773"/>
    </source>
</evidence>
<feature type="transmembrane region" description="Helical" evidence="6">
    <location>
        <begin position="254"/>
        <end position="279"/>
    </location>
</feature>
<evidence type="ECO:0000256" key="1">
    <source>
        <dbReference type="ARBA" id="ARBA00004141"/>
    </source>
</evidence>
<dbReference type="InterPro" id="IPR002549">
    <property type="entry name" value="AI-2E-like"/>
</dbReference>
<dbReference type="EMBL" id="QYZD01000028">
    <property type="protein sequence ID" value="RJG21054.1"/>
    <property type="molecule type" value="Genomic_DNA"/>
</dbReference>
<dbReference type="GO" id="GO:0055085">
    <property type="term" value="P:transmembrane transport"/>
    <property type="evidence" value="ECO:0007669"/>
    <property type="project" value="TreeGrafter"/>
</dbReference>
<comment type="caution">
    <text evidence="8">The sequence shown here is derived from an EMBL/GenBank/DDBJ whole genome shotgun (WGS) entry which is preliminary data.</text>
</comment>
<sequence>MPLFNVTLVHRIFRGIWVTIVTLGAILLFYYGFRIIYPFLIAWLLAYMMNPLVRFLEQRWRFPRWTAVASSILLFGSIITFAIFVFTTKIVSESWHIVGLVQEQIAEWRNWLNDYYHSAEFQAILSDLNETLTAIDLQSSLSKYTSTIATTGSALVAYLFNFIKASVLFLPKLAVITVIIMVATYLISKQWNSLATASKQMVPERVRASLSVVSGDLQHAIFGYVKGHIILSSITALVFFLGLLVLGVEYAFTIAIIGGIVDLIPLIGIPAIVVPWAVFSFIEGNLFLGTGLLVLWPIILVTRHAFEPKVYGSSIGLNPLMLLIFLFAGLHLFGVIGIFVGIIALVVLTALQRAHVFRDVWRYIMTGSFFPMAPPAPK</sequence>
<evidence type="ECO:0000313" key="8">
    <source>
        <dbReference type="EMBL" id="RJG21542.1"/>
    </source>
</evidence>
<dbReference type="PANTHER" id="PTHR21716">
    <property type="entry name" value="TRANSMEMBRANE PROTEIN"/>
    <property type="match status" value="1"/>
</dbReference>
<gene>
    <name evidence="8" type="primary">ytvI</name>
    <name evidence="8" type="ORF">DQX05_21155</name>
    <name evidence="7" type="ORF">DQX05_23060</name>
</gene>
<comment type="subcellular location">
    <subcellularLocation>
        <location evidence="1">Membrane</location>
        <topology evidence="1">Multi-pass membrane protein</topology>
    </subcellularLocation>
</comment>
<feature type="transmembrane region" description="Helical" evidence="6">
    <location>
        <begin position="65"/>
        <end position="86"/>
    </location>
</feature>
<feature type="transmembrane region" description="Helical" evidence="6">
    <location>
        <begin position="286"/>
        <end position="306"/>
    </location>
</feature>
<dbReference type="NCBIfam" id="TIGR02872">
    <property type="entry name" value="spore_ytvI"/>
    <property type="match status" value="1"/>
</dbReference>
<proteinExistence type="inferred from homology"/>